<dbReference type="InterPro" id="IPR050586">
    <property type="entry name" value="CPA3_Na-H_Antiporter_D"/>
</dbReference>
<evidence type="ECO:0000256" key="5">
    <source>
        <dbReference type="ARBA" id="ARBA00022989"/>
    </source>
</evidence>
<feature type="transmembrane region" description="Helical" evidence="9">
    <location>
        <begin position="67"/>
        <end position="88"/>
    </location>
</feature>
<dbReference type="NCBIfam" id="NF009309">
    <property type="entry name" value="PRK12666.1"/>
    <property type="match status" value="1"/>
</dbReference>
<protein>
    <submittedName>
        <fullName evidence="11">Multicomponent K+:H+ antiporter subunit D</fullName>
    </submittedName>
</protein>
<evidence type="ECO:0000313" key="11">
    <source>
        <dbReference type="EMBL" id="SEN03019.1"/>
    </source>
</evidence>
<feature type="transmembrane region" description="Helical" evidence="9">
    <location>
        <begin position="41"/>
        <end position="61"/>
    </location>
</feature>
<accession>A0A1H8D6Z7</accession>
<keyword evidence="5 9" id="KW-1133">Transmembrane helix</keyword>
<feature type="transmembrane region" description="Helical" evidence="9">
    <location>
        <begin position="409"/>
        <end position="431"/>
    </location>
</feature>
<evidence type="ECO:0000256" key="9">
    <source>
        <dbReference type="SAM" id="Phobius"/>
    </source>
</evidence>
<feature type="transmembrane region" description="Helical" evidence="9">
    <location>
        <begin position="254"/>
        <end position="276"/>
    </location>
</feature>
<proteinExistence type="inferred from homology"/>
<dbReference type="PANTHER" id="PTHR42703:SF1">
    <property type="entry name" value="NA(+)_H(+) ANTIPORTER SUBUNIT D1"/>
    <property type="match status" value="1"/>
</dbReference>
<evidence type="ECO:0000256" key="3">
    <source>
        <dbReference type="ARBA" id="ARBA00022475"/>
    </source>
</evidence>
<keyword evidence="4 7" id="KW-0812">Transmembrane</keyword>
<keyword evidence="6 9" id="KW-0472">Membrane</keyword>
<evidence type="ECO:0000256" key="1">
    <source>
        <dbReference type="ARBA" id="ARBA00004651"/>
    </source>
</evidence>
<feature type="transmembrane region" description="Helical" evidence="9">
    <location>
        <begin position="218"/>
        <end position="242"/>
    </location>
</feature>
<reference evidence="11 12" key="1">
    <citation type="submission" date="2016-10" db="EMBL/GenBank/DDBJ databases">
        <authorList>
            <person name="de Groot N.N."/>
        </authorList>
    </citation>
    <scope>NUCLEOTIDE SEQUENCE [LARGE SCALE GENOMIC DNA]</scope>
    <source>
        <strain evidence="11 12">DSM 15123</strain>
    </source>
</reference>
<evidence type="ECO:0000256" key="8">
    <source>
        <dbReference type="SAM" id="MobiDB-lite"/>
    </source>
</evidence>
<evidence type="ECO:0000256" key="2">
    <source>
        <dbReference type="ARBA" id="ARBA00005346"/>
    </source>
</evidence>
<dbReference type="Proteomes" id="UP000199531">
    <property type="component" value="Unassembled WGS sequence"/>
</dbReference>
<evidence type="ECO:0000313" key="12">
    <source>
        <dbReference type="Proteomes" id="UP000199531"/>
    </source>
</evidence>
<feature type="transmembrane region" description="Helical" evidence="9">
    <location>
        <begin position="12"/>
        <end position="32"/>
    </location>
</feature>
<dbReference type="RefSeq" id="WP_091812913.1">
    <property type="nucleotide sequence ID" value="NZ_FOCW01000001.1"/>
</dbReference>
<feature type="domain" description="NADH:quinone oxidoreductase/Mrp antiporter transmembrane" evidence="10">
    <location>
        <begin position="140"/>
        <end position="362"/>
    </location>
</feature>
<sequence>MNGHWLDALMPHLLVAPILLPMLTAALMLLLGRRMPQSQRLLGVLSTALGLGIAIALLAWVKESGGTGAVGVYLPGNWPVPFGIVIAADRLTAMMLLITAIVASASLLFSAAGWDKAGVHFHPLFQLQLMGLNGAFLTADLFNLFVFFEIMLTASYGLLLHGSGWPRVRSGLHYVALNLMASLMFLLGAALLYGITGTLNLADMAVKIPQIPTTDRGLLHAGAAILAVAFLTKAAVWPLNFWLTPAYASASPPVAALFALMTKVGLYALLRLWTLLFPPTAEGSAMFGSEVLVWGGLITLAFGAIGMLASQQVGRLAGFSVLVSSGTLLAAFGFGQSTLTGAALYYLMSSTLALCALFLITDLVERSREADEPLPPFDMDDESLPFPVDMLVQEEINLDDQEDALIGRAIPAAMAFLGATFIACALLIAGLPPLSGFVGKVAMLTALFNPYGLTDSVATIRPAGWALLILLVLSGLLALIAFSRAGIRFFWAPQDRPAPRLRVIEFLPISALMLLCLLLVVRAEPVLAYTYRTAHGLHQPDAYVGAVMAATVRPGQGPLKPPAPLPVTPAVSTTPLGVAPSALARLRPAAESLQPPAPLQGLSASRSQP</sequence>
<dbReference type="STRING" id="1121117.SAMN02745977_00208"/>
<feature type="transmembrane region" description="Helical" evidence="9">
    <location>
        <begin position="171"/>
        <end position="195"/>
    </location>
</feature>
<comment type="similarity">
    <text evidence="2">Belongs to the CPA3 antiporters (TC 2.A.63) subunit D family.</text>
</comment>
<feature type="transmembrane region" description="Helical" evidence="9">
    <location>
        <begin position="342"/>
        <end position="360"/>
    </location>
</feature>
<gene>
    <name evidence="11" type="ORF">SAMN02745977_00208</name>
</gene>
<feature type="transmembrane region" description="Helical" evidence="9">
    <location>
        <begin position="291"/>
        <end position="309"/>
    </location>
</feature>
<feature type="region of interest" description="Disordered" evidence="8">
    <location>
        <begin position="590"/>
        <end position="609"/>
    </location>
</feature>
<organism evidence="11 12">
    <name type="scientific">Brachymonas denitrificans DSM 15123</name>
    <dbReference type="NCBI Taxonomy" id="1121117"/>
    <lineage>
        <taxon>Bacteria</taxon>
        <taxon>Pseudomonadati</taxon>
        <taxon>Pseudomonadota</taxon>
        <taxon>Betaproteobacteria</taxon>
        <taxon>Burkholderiales</taxon>
        <taxon>Comamonadaceae</taxon>
        <taxon>Brachymonas</taxon>
    </lineage>
</organism>
<dbReference type="AlphaFoldDB" id="A0A1H8D6Z7"/>
<feature type="transmembrane region" description="Helical" evidence="9">
    <location>
        <begin position="503"/>
        <end position="521"/>
    </location>
</feature>
<evidence type="ECO:0000256" key="7">
    <source>
        <dbReference type="RuleBase" id="RU000320"/>
    </source>
</evidence>
<name>A0A1H8D6Z7_9BURK</name>
<keyword evidence="3" id="KW-1003">Cell membrane</keyword>
<dbReference type="EMBL" id="FOCW01000001">
    <property type="protein sequence ID" value="SEN03019.1"/>
    <property type="molecule type" value="Genomic_DNA"/>
</dbReference>
<feature type="transmembrane region" description="Helical" evidence="9">
    <location>
        <begin position="463"/>
        <end position="482"/>
    </location>
</feature>
<comment type="subcellular location">
    <subcellularLocation>
        <location evidence="1">Cell membrane</location>
        <topology evidence="1">Multi-pass membrane protein</topology>
    </subcellularLocation>
    <subcellularLocation>
        <location evidence="7">Membrane</location>
        <topology evidence="7">Multi-pass membrane protein</topology>
    </subcellularLocation>
</comment>
<feature type="transmembrane region" description="Helical" evidence="9">
    <location>
        <begin position="95"/>
        <end position="114"/>
    </location>
</feature>
<dbReference type="GO" id="GO:0005886">
    <property type="term" value="C:plasma membrane"/>
    <property type="evidence" value="ECO:0007669"/>
    <property type="project" value="UniProtKB-SubCell"/>
</dbReference>
<keyword evidence="12" id="KW-1185">Reference proteome</keyword>
<dbReference type="InterPro" id="IPR001750">
    <property type="entry name" value="ND/Mrp_TM"/>
</dbReference>
<evidence type="ECO:0000259" key="10">
    <source>
        <dbReference type="Pfam" id="PF00361"/>
    </source>
</evidence>
<dbReference type="OrthoDB" id="9768329at2"/>
<dbReference type="Pfam" id="PF00361">
    <property type="entry name" value="Proton_antipo_M"/>
    <property type="match status" value="1"/>
</dbReference>
<dbReference type="PANTHER" id="PTHR42703">
    <property type="entry name" value="NADH DEHYDROGENASE"/>
    <property type="match status" value="1"/>
</dbReference>
<feature type="transmembrane region" description="Helical" evidence="9">
    <location>
        <begin position="134"/>
        <end position="159"/>
    </location>
</feature>
<evidence type="ECO:0000256" key="6">
    <source>
        <dbReference type="ARBA" id="ARBA00023136"/>
    </source>
</evidence>
<evidence type="ECO:0000256" key="4">
    <source>
        <dbReference type="ARBA" id="ARBA00022692"/>
    </source>
</evidence>
<feature type="transmembrane region" description="Helical" evidence="9">
    <location>
        <begin position="316"/>
        <end position="336"/>
    </location>
</feature>